<comment type="similarity">
    <text evidence="2 8">Belongs to the PhoU family.</text>
</comment>
<name>F2NDW0_DESAR</name>
<evidence type="ECO:0000256" key="3">
    <source>
        <dbReference type="ARBA" id="ARBA00011738"/>
    </source>
</evidence>
<dbReference type="GO" id="GO:0005737">
    <property type="term" value="C:cytoplasm"/>
    <property type="evidence" value="ECO:0007669"/>
    <property type="project" value="UniProtKB-SubCell"/>
</dbReference>
<dbReference type="STRING" id="880072.Desac_2642"/>
<dbReference type="HOGENOM" id="CLU_078518_3_0_7"/>
<dbReference type="InterPro" id="IPR026022">
    <property type="entry name" value="PhoU_dom"/>
</dbReference>
<dbReference type="Proteomes" id="UP000000483">
    <property type="component" value="Chromosome"/>
</dbReference>
<sequence>MTRTLELEINFLKKKILSVCTIVEENVRDAVKALVKRDTDLAAKVIDADEEIDALEVEIEEECLKTLALHQPVARDLRFIIAVFNINNDLERIGDLAVNIAERAMSLASCANIDIPFDYTSMAEKVLLMVKKSLDALVQMNPELGREVCEEDDEVDVMNREAYSKVQERIRLYPERVDCLIQLPAISSELERIADHATNIAEEVIYLAKGEIVRHKIEKPQLRVVKSETGNNFETK</sequence>
<dbReference type="GO" id="GO:0006817">
    <property type="term" value="P:phosphate ion transport"/>
    <property type="evidence" value="ECO:0007669"/>
    <property type="project" value="UniProtKB-KW"/>
</dbReference>
<dbReference type="SUPFAM" id="SSF109755">
    <property type="entry name" value="PhoU-like"/>
    <property type="match status" value="1"/>
</dbReference>
<dbReference type="InterPro" id="IPR038078">
    <property type="entry name" value="PhoU-like_sf"/>
</dbReference>
<evidence type="ECO:0000313" key="10">
    <source>
        <dbReference type="EMBL" id="AEB10457.1"/>
    </source>
</evidence>
<evidence type="ECO:0000256" key="7">
    <source>
        <dbReference type="ARBA" id="ARBA00056181"/>
    </source>
</evidence>
<dbReference type="InterPro" id="IPR028366">
    <property type="entry name" value="PhoU"/>
</dbReference>
<dbReference type="NCBIfam" id="TIGR02135">
    <property type="entry name" value="phoU_full"/>
    <property type="match status" value="1"/>
</dbReference>
<dbReference type="Gene3D" id="1.20.58.220">
    <property type="entry name" value="Phosphate transport system protein phou homolog 2, domain 2"/>
    <property type="match status" value="2"/>
</dbReference>
<dbReference type="GO" id="GO:0045936">
    <property type="term" value="P:negative regulation of phosphate metabolic process"/>
    <property type="evidence" value="ECO:0007669"/>
    <property type="project" value="InterPro"/>
</dbReference>
<evidence type="ECO:0000256" key="6">
    <source>
        <dbReference type="ARBA" id="ARBA00022592"/>
    </source>
</evidence>
<comment type="subunit">
    <text evidence="3 8">Homodimer.</text>
</comment>
<comment type="subcellular location">
    <subcellularLocation>
        <location evidence="1 8">Cytoplasm</location>
    </subcellularLocation>
</comment>
<dbReference type="OrthoDB" id="9814256at2"/>
<gene>
    <name evidence="10" type="ordered locus">Desac_2642</name>
</gene>
<dbReference type="Pfam" id="PF01895">
    <property type="entry name" value="PhoU"/>
    <property type="match status" value="2"/>
</dbReference>
<evidence type="ECO:0000313" key="11">
    <source>
        <dbReference type="Proteomes" id="UP000000483"/>
    </source>
</evidence>
<evidence type="ECO:0000256" key="4">
    <source>
        <dbReference type="ARBA" id="ARBA00022448"/>
    </source>
</evidence>
<evidence type="ECO:0000256" key="2">
    <source>
        <dbReference type="ARBA" id="ARBA00008107"/>
    </source>
</evidence>
<keyword evidence="4 8" id="KW-0813">Transport</keyword>
<organism evidence="10 11">
    <name type="scientific">Desulfobacca acetoxidans (strain ATCC 700848 / DSM 11109 / ASRB2)</name>
    <dbReference type="NCBI Taxonomy" id="880072"/>
    <lineage>
        <taxon>Bacteria</taxon>
        <taxon>Pseudomonadati</taxon>
        <taxon>Thermodesulfobacteriota</taxon>
        <taxon>Desulfobaccia</taxon>
        <taxon>Desulfobaccales</taxon>
        <taxon>Desulfobaccaceae</taxon>
        <taxon>Desulfobacca</taxon>
    </lineage>
</organism>
<dbReference type="eggNOG" id="COG0704">
    <property type="taxonomic scope" value="Bacteria"/>
</dbReference>
<proteinExistence type="inferred from homology"/>
<comment type="function">
    <text evidence="7 8">Plays a role in the regulation of phosphate uptake.</text>
</comment>
<dbReference type="EMBL" id="CP002629">
    <property type="protein sequence ID" value="AEB10457.1"/>
    <property type="molecule type" value="Genomic_DNA"/>
</dbReference>
<feature type="domain" description="PhoU" evidence="9">
    <location>
        <begin position="121"/>
        <end position="204"/>
    </location>
</feature>
<dbReference type="FunFam" id="1.20.58.220:FF:000004">
    <property type="entry name" value="Phosphate-specific transport system accessory protein PhoU"/>
    <property type="match status" value="1"/>
</dbReference>
<evidence type="ECO:0000256" key="1">
    <source>
        <dbReference type="ARBA" id="ARBA00004496"/>
    </source>
</evidence>
<dbReference type="RefSeq" id="WP_013707566.1">
    <property type="nucleotide sequence ID" value="NC_015388.1"/>
</dbReference>
<dbReference type="KEGG" id="dao:Desac_2642"/>
<keyword evidence="11" id="KW-1185">Reference proteome</keyword>
<dbReference type="PANTHER" id="PTHR42930:SF3">
    <property type="entry name" value="PHOSPHATE-SPECIFIC TRANSPORT SYSTEM ACCESSORY PROTEIN PHOU"/>
    <property type="match status" value="1"/>
</dbReference>
<keyword evidence="5 8" id="KW-0963">Cytoplasm</keyword>
<keyword evidence="6 8" id="KW-0592">Phosphate transport</keyword>
<protein>
    <recommendedName>
        <fullName evidence="8">Phosphate-specific transport system accessory protein PhoU</fullName>
    </recommendedName>
</protein>
<dbReference type="GO" id="GO:0030643">
    <property type="term" value="P:intracellular phosphate ion homeostasis"/>
    <property type="evidence" value="ECO:0007669"/>
    <property type="project" value="InterPro"/>
</dbReference>
<feature type="domain" description="PhoU" evidence="9">
    <location>
        <begin position="17"/>
        <end position="103"/>
    </location>
</feature>
<reference evidence="10 11" key="1">
    <citation type="journal article" date="2011" name="Stand. Genomic Sci.">
        <title>Complete genome sequence of the acetate-degrading sulfate reducer Desulfobacca acetoxidans type strain (ASRB2).</title>
        <authorList>
            <person name="Goker M."/>
            <person name="Teshima H."/>
            <person name="Lapidus A."/>
            <person name="Nolan M."/>
            <person name="Lucas S."/>
            <person name="Hammon N."/>
            <person name="Deshpande S."/>
            <person name="Cheng J.F."/>
            <person name="Tapia R."/>
            <person name="Han C."/>
            <person name="Goodwin L."/>
            <person name="Pitluck S."/>
            <person name="Huntemann M."/>
            <person name="Liolios K."/>
            <person name="Ivanova N."/>
            <person name="Pagani I."/>
            <person name="Mavromatis K."/>
            <person name="Ovchinikova G."/>
            <person name="Pati A."/>
            <person name="Chen A."/>
            <person name="Palaniappan K."/>
            <person name="Land M."/>
            <person name="Hauser L."/>
            <person name="Brambilla E.M."/>
            <person name="Rohde M."/>
            <person name="Spring S."/>
            <person name="Detter J.C."/>
            <person name="Woyke T."/>
            <person name="Bristow J."/>
            <person name="Eisen J.A."/>
            <person name="Markowitz V."/>
            <person name="Hugenholtz P."/>
            <person name="Kyrpides N.C."/>
            <person name="Klenk H.P."/>
        </authorList>
    </citation>
    <scope>NUCLEOTIDE SEQUENCE [LARGE SCALE GENOMIC DNA]</scope>
    <source>
        <strain evidence="11">ATCC 700848 / DSM 11109 / ASRB2</strain>
    </source>
</reference>
<evidence type="ECO:0000256" key="5">
    <source>
        <dbReference type="ARBA" id="ARBA00022490"/>
    </source>
</evidence>
<dbReference type="PIRSF" id="PIRSF003107">
    <property type="entry name" value="PhoU"/>
    <property type="match status" value="1"/>
</dbReference>
<accession>F2NDW0</accession>
<dbReference type="PANTHER" id="PTHR42930">
    <property type="entry name" value="PHOSPHATE-SPECIFIC TRANSPORT SYSTEM ACCESSORY PROTEIN PHOU"/>
    <property type="match status" value="1"/>
</dbReference>
<dbReference type="AlphaFoldDB" id="F2NDW0"/>
<evidence type="ECO:0000259" key="9">
    <source>
        <dbReference type="Pfam" id="PF01895"/>
    </source>
</evidence>
<evidence type="ECO:0000256" key="8">
    <source>
        <dbReference type="PIRNR" id="PIRNR003107"/>
    </source>
</evidence>
<reference evidence="11" key="2">
    <citation type="submission" date="2011-03" db="EMBL/GenBank/DDBJ databases">
        <title>The complete genome of Desulfobacca acetoxidans DSM 11109.</title>
        <authorList>
            <consortium name="US DOE Joint Genome Institute (JGI-PGF)"/>
            <person name="Lucas S."/>
            <person name="Copeland A."/>
            <person name="Lapidus A."/>
            <person name="Bruce D."/>
            <person name="Goodwin L."/>
            <person name="Pitluck S."/>
            <person name="Peters L."/>
            <person name="Kyrpides N."/>
            <person name="Mavromatis K."/>
            <person name="Ivanova N."/>
            <person name="Ovchinnikova G."/>
            <person name="Teshima H."/>
            <person name="Detter J.C."/>
            <person name="Han C."/>
            <person name="Land M."/>
            <person name="Hauser L."/>
            <person name="Markowitz V."/>
            <person name="Cheng J.-F."/>
            <person name="Hugenholtz P."/>
            <person name="Woyke T."/>
            <person name="Wu D."/>
            <person name="Spring S."/>
            <person name="Schueler E."/>
            <person name="Brambilla E."/>
            <person name="Klenk H.-P."/>
            <person name="Eisen J.A."/>
        </authorList>
    </citation>
    <scope>NUCLEOTIDE SEQUENCE [LARGE SCALE GENOMIC DNA]</scope>
    <source>
        <strain evidence="11">ATCC 700848 / DSM 11109 / ASRB2</strain>
    </source>
</reference>